<evidence type="ECO:0000313" key="1">
    <source>
        <dbReference type="EMBL" id="CAG7719115.1"/>
    </source>
</evidence>
<comment type="caution">
    <text evidence="1">The sequence shown here is derived from an EMBL/GenBank/DDBJ whole genome shotgun (WGS) entry which is preliminary data.</text>
</comment>
<dbReference type="Proteomes" id="UP000708208">
    <property type="component" value="Unassembled WGS sequence"/>
</dbReference>
<evidence type="ECO:0000313" key="2">
    <source>
        <dbReference type="Proteomes" id="UP000708208"/>
    </source>
</evidence>
<name>A0A8J2NYD2_9HEXA</name>
<organism evidence="1 2">
    <name type="scientific">Allacma fusca</name>
    <dbReference type="NCBI Taxonomy" id="39272"/>
    <lineage>
        <taxon>Eukaryota</taxon>
        <taxon>Metazoa</taxon>
        <taxon>Ecdysozoa</taxon>
        <taxon>Arthropoda</taxon>
        <taxon>Hexapoda</taxon>
        <taxon>Collembola</taxon>
        <taxon>Symphypleona</taxon>
        <taxon>Sminthuridae</taxon>
        <taxon>Allacma</taxon>
    </lineage>
</organism>
<accession>A0A8J2NYD2</accession>
<sequence length="57" mass="6328">MDAWQATPAQNPIGLDLQPVLYCAIVAQVDGGYDFIMDLFNKPETTDFQKGRLLNAL</sequence>
<gene>
    <name evidence="1" type="ORF">AFUS01_LOCUS8456</name>
</gene>
<keyword evidence="2" id="KW-1185">Reference proteome</keyword>
<protein>
    <submittedName>
        <fullName evidence="1">Uncharacterized protein</fullName>
    </submittedName>
</protein>
<proteinExistence type="predicted"/>
<reference evidence="1" key="1">
    <citation type="submission" date="2021-06" db="EMBL/GenBank/DDBJ databases">
        <authorList>
            <person name="Hodson N. C."/>
            <person name="Mongue J. A."/>
            <person name="Jaron S. K."/>
        </authorList>
    </citation>
    <scope>NUCLEOTIDE SEQUENCE</scope>
</reference>
<dbReference type="OrthoDB" id="510539at2759"/>
<dbReference type="AlphaFoldDB" id="A0A8J2NYD2"/>
<feature type="non-terminal residue" evidence="1">
    <location>
        <position position="57"/>
    </location>
</feature>
<dbReference type="EMBL" id="CAJVCH010058829">
    <property type="protein sequence ID" value="CAG7719115.1"/>
    <property type="molecule type" value="Genomic_DNA"/>
</dbReference>